<feature type="binding site" evidence="6">
    <location>
        <position position="39"/>
    </location>
    <ligand>
        <name>Fe cation</name>
        <dbReference type="ChEBI" id="CHEBI:24875"/>
        <label>2</label>
    </ligand>
</feature>
<keyword evidence="8" id="KW-1185">Reference proteome</keyword>
<feature type="binding site" evidence="6">
    <location>
        <position position="68"/>
    </location>
    <ligand>
        <name>Fe cation</name>
        <dbReference type="ChEBI" id="CHEBI:24875"/>
        <label>2</label>
    </ligand>
</feature>
<dbReference type="GO" id="GO:0004113">
    <property type="term" value="F:2',3'-cyclic-nucleotide 3'-phosphodiesterase activity"/>
    <property type="evidence" value="ECO:0007669"/>
    <property type="project" value="TreeGrafter"/>
</dbReference>
<sequence length="272" mass="30295">MRILFIGDVVGEYGRALFAKHINTIMEEHQIDGLVVNGENSSDYGKGTTSRTVQFFKQYGANVITSGNHIWDQKEIYNYISEHDDLLRPANFPAGTPGTGITFFQINEHVVCIINLQGRVFMRENLDCPFRSAQSLLSYARSRTPIIFVDFHAEATSEKEGLGYFLDGKISGLVGTHTHVQTADERILPGGTGYITDLGMAGALNSMLGMTKEPIIERFLTQMPHRFVVDTNPPGILNGVWIEVDTTTGKATDIQRVAVRDETRLIAEKKDR</sequence>
<dbReference type="InterPro" id="IPR029052">
    <property type="entry name" value="Metallo-depent_PP-like"/>
</dbReference>
<keyword evidence="2" id="KW-0378">Hydrolase</keyword>
<dbReference type="GO" id="GO:0046872">
    <property type="term" value="F:metal ion binding"/>
    <property type="evidence" value="ECO:0007669"/>
    <property type="project" value="UniProtKB-KW"/>
</dbReference>
<evidence type="ECO:0000256" key="5">
    <source>
        <dbReference type="PIRSR" id="PIRSR004789-50"/>
    </source>
</evidence>
<feature type="binding site" evidence="6">
    <location>
        <position position="40"/>
    </location>
    <ligand>
        <name>Fe cation</name>
        <dbReference type="ChEBI" id="CHEBI:24875"/>
        <label>1</label>
    </ligand>
</feature>
<organism evidence="7 8">
    <name type="scientific">candidate division TM6 bacterium JCVI TM6SC1</name>
    <dbReference type="NCBI Taxonomy" id="1306947"/>
    <lineage>
        <taxon>Bacteria</taxon>
        <taxon>Candidatus Babelota</taxon>
        <taxon>Vermiphilus</taxon>
    </lineage>
</organism>
<reference evidence="7 8" key="1">
    <citation type="journal article" date="2013" name="Proc. Natl. Acad. Sci. U.S.A.">
        <title>Candidate phylum TM6 genome recovered from a hospital sink biofilm provides genomic insights into this uncultivated phylum.</title>
        <authorList>
            <person name="McLean J.S."/>
            <person name="Lombardo M.J."/>
            <person name="Badger J.H."/>
            <person name="Edlund A."/>
            <person name="Novotny M."/>
            <person name="Yee-Greenbaum J."/>
            <person name="Vyahhi N."/>
            <person name="Hall A.P."/>
            <person name="Yang Y."/>
            <person name="Dupont C.L."/>
            <person name="Ziegler M.G."/>
            <person name="Chitsaz H."/>
            <person name="Allen A.E."/>
            <person name="Yooseph S."/>
            <person name="Tesler G."/>
            <person name="Pevzner P.A."/>
            <person name="Friedman R.M."/>
            <person name="Nealson K.H."/>
            <person name="Venter J.C."/>
            <person name="Lasken R.S."/>
        </authorList>
    </citation>
    <scope>NUCLEOTIDE SEQUENCE [LARGE SCALE GENOMIC DNA]</scope>
    <source>
        <strain evidence="7 8">TM6SC1</strain>
    </source>
</reference>
<dbReference type="STRING" id="1306947.J120_03720"/>
<dbReference type="AlphaFoldDB" id="A0A0D2I1M7"/>
<dbReference type="Proteomes" id="UP000032214">
    <property type="component" value="Unassembled WGS sequence"/>
</dbReference>
<dbReference type="NCBIfam" id="TIGR00282">
    <property type="entry name" value="TIGR00282 family metallophosphoesterase"/>
    <property type="match status" value="1"/>
</dbReference>
<dbReference type="PANTHER" id="PTHR36303">
    <property type="entry name" value="2',3'-CYCLIC-NUCLEOTIDE 2'-PHOSPHODIESTERASE"/>
    <property type="match status" value="1"/>
</dbReference>
<keyword evidence="1 6" id="KW-0479">Metal-binding</keyword>
<accession>A0A0D2I1M7</accession>
<gene>
    <name evidence="7" type="ORF">J120_03720</name>
</gene>
<name>A0A0D2I1M7_9BACT</name>
<evidence type="ECO:0000256" key="1">
    <source>
        <dbReference type="ARBA" id="ARBA00022723"/>
    </source>
</evidence>
<evidence type="ECO:0000256" key="4">
    <source>
        <dbReference type="ARBA" id="ARBA00061401"/>
    </source>
</evidence>
<dbReference type="PANTHER" id="PTHR36303:SF1">
    <property type="entry name" value="2',3'-CYCLIC-NUCLEOTIDE 2'-PHOSPHODIESTERASE"/>
    <property type="match status" value="1"/>
</dbReference>
<evidence type="ECO:0000256" key="6">
    <source>
        <dbReference type="PIRSR" id="PIRSR004789-51"/>
    </source>
</evidence>
<dbReference type="eggNOG" id="COG1692">
    <property type="taxonomic scope" value="Bacteria"/>
</dbReference>
<feature type="binding site" evidence="6">
    <location>
        <position position="179"/>
    </location>
    <ligand>
        <name>Fe cation</name>
        <dbReference type="ChEBI" id="CHEBI:24875"/>
        <label>1</label>
    </ligand>
</feature>
<dbReference type="FunFam" id="3.60.21.10:FF:000016">
    <property type="entry name" value="Putative metallophosphoesterase"/>
    <property type="match status" value="1"/>
</dbReference>
<proteinExistence type="inferred from homology"/>
<evidence type="ECO:0000256" key="2">
    <source>
        <dbReference type="ARBA" id="ARBA00022801"/>
    </source>
</evidence>
<comment type="caution">
    <text evidence="7">The sequence shown here is derived from an EMBL/GenBank/DDBJ whole genome shotgun (WGS) entry which is preliminary data.</text>
</comment>
<protein>
    <submittedName>
        <fullName evidence="7">Metallophosphoesterase</fullName>
    </submittedName>
</protein>
<comment type="similarity">
    <text evidence="4">Belongs to the YmdB-like family.</text>
</comment>
<feature type="binding site" evidence="6">
    <location>
        <position position="152"/>
    </location>
    <ligand>
        <name>Fe cation</name>
        <dbReference type="ChEBI" id="CHEBI:24875"/>
        <label>2</label>
    </ligand>
</feature>
<dbReference type="Gene3D" id="3.60.21.10">
    <property type="match status" value="1"/>
</dbReference>
<dbReference type="PIRSF" id="PIRSF004789">
    <property type="entry name" value="DR1281"/>
    <property type="match status" value="1"/>
</dbReference>
<evidence type="ECO:0000313" key="7">
    <source>
        <dbReference type="EMBL" id="KIX85120.1"/>
    </source>
</evidence>
<feature type="binding site" evidence="6">
    <location>
        <position position="8"/>
    </location>
    <ligand>
        <name>Fe cation</name>
        <dbReference type="ChEBI" id="CHEBI:24875"/>
        <label>1</label>
    </ligand>
</feature>
<feature type="active site" description="Proton donor" evidence="5">
    <location>
        <position position="69"/>
    </location>
</feature>
<feature type="binding site" evidence="6">
    <location>
        <position position="39"/>
    </location>
    <ligand>
        <name>Fe cation</name>
        <dbReference type="ChEBI" id="CHEBI:24875"/>
        <label>1</label>
    </ligand>
</feature>
<evidence type="ECO:0000313" key="8">
    <source>
        <dbReference type="Proteomes" id="UP000032214"/>
    </source>
</evidence>
<keyword evidence="3" id="KW-0408">Iron</keyword>
<dbReference type="CDD" id="cd07382">
    <property type="entry name" value="MPP_DR1281"/>
    <property type="match status" value="1"/>
</dbReference>
<dbReference type="SUPFAM" id="SSF56300">
    <property type="entry name" value="Metallo-dependent phosphatases"/>
    <property type="match status" value="1"/>
</dbReference>
<dbReference type="InterPro" id="IPR005235">
    <property type="entry name" value="YmdB-like"/>
</dbReference>
<dbReference type="EMBL" id="ARQD01000003">
    <property type="protein sequence ID" value="KIX85120.1"/>
    <property type="molecule type" value="Genomic_DNA"/>
</dbReference>
<feature type="binding site" evidence="6">
    <location>
        <position position="177"/>
    </location>
    <ligand>
        <name>Fe cation</name>
        <dbReference type="ChEBI" id="CHEBI:24875"/>
        <label>2</label>
    </ligand>
</feature>
<evidence type="ECO:0000256" key="3">
    <source>
        <dbReference type="ARBA" id="ARBA00023004"/>
    </source>
</evidence>
<dbReference type="Pfam" id="PF13277">
    <property type="entry name" value="YmdB"/>
    <property type="match status" value="1"/>
</dbReference>